<dbReference type="GO" id="GO:0005737">
    <property type="term" value="C:cytoplasm"/>
    <property type="evidence" value="ECO:0007669"/>
    <property type="project" value="UniProtKB-ARBA"/>
</dbReference>
<comment type="caution">
    <text evidence="5">The sequence shown here is derived from an EMBL/GenBank/DDBJ whole genome shotgun (WGS) entry which is preliminary data.</text>
</comment>
<dbReference type="InterPro" id="IPR020814">
    <property type="entry name" value="Ribosomal_S6_plastid/chlpt"/>
</dbReference>
<dbReference type="Gene3D" id="3.30.70.60">
    <property type="match status" value="1"/>
</dbReference>
<dbReference type="GO" id="GO:1990904">
    <property type="term" value="C:ribonucleoprotein complex"/>
    <property type="evidence" value="ECO:0007669"/>
    <property type="project" value="UniProtKB-KW"/>
</dbReference>
<dbReference type="GO" id="GO:0003735">
    <property type="term" value="F:structural constituent of ribosome"/>
    <property type="evidence" value="ECO:0007669"/>
    <property type="project" value="InterPro"/>
</dbReference>
<dbReference type="SUPFAM" id="SSF54995">
    <property type="entry name" value="Ribosomal protein S6"/>
    <property type="match status" value="1"/>
</dbReference>
<evidence type="ECO:0000256" key="1">
    <source>
        <dbReference type="ARBA" id="ARBA00009512"/>
    </source>
</evidence>
<dbReference type="PANTHER" id="PTHR21011">
    <property type="entry name" value="MITOCHONDRIAL 28S RIBOSOMAL PROTEIN S6"/>
    <property type="match status" value="1"/>
</dbReference>
<evidence type="ECO:0000313" key="5">
    <source>
        <dbReference type="EMBL" id="EFR42859.1"/>
    </source>
</evidence>
<keyword evidence="4" id="KW-0694">RNA-binding</keyword>
<keyword evidence="4" id="KW-0687">Ribonucleoprotein</keyword>
<dbReference type="RefSeq" id="WP_007554487.1">
    <property type="nucleotide sequence ID" value="NZ_AENT01000015.1"/>
</dbReference>
<dbReference type="NCBIfam" id="TIGR00166">
    <property type="entry name" value="S6"/>
    <property type="match status" value="1"/>
</dbReference>
<dbReference type="eggNOG" id="COG0360">
    <property type="taxonomic scope" value="Bacteria"/>
</dbReference>
<keyword evidence="4 5" id="KW-0689">Ribosomal protein</keyword>
<comment type="similarity">
    <text evidence="1 4">Belongs to the bacterial ribosomal protein bS6 family.</text>
</comment>
<dbReference type="GO" id="GO:0070181">
    <property type="term" value="F:small ribosomal subunit rRNA binding"/>
    <property type="evidence" value="ECO:0007669"/>
    <property type="project" value="TreeGrafter"/>
</dbReference>
<dbReference type="InterPro" id="IPR014717">
    <property type="entry name" value="Transl_elong_EF1B/ribsomal_bS6"/>
</dbReference>
<proteinExistence type="inferred from homology"/>
<evidence type="ECO:0000256" key="2">
    <source>
        <dbReference type="ARBA" id="ARBA00035104"/>
    </source>
</evidence>
<dbReference type="EMBL" id="AENT01000015">
    <property type="protein sequence ID" value="EFR42859.1"/>
    <property type="molecule type" value="Genomic_DNA"/>
</dbReference>
<dbReference type="Proteomes" id="UP000004594">
    <property type="component" value="Unassembled WGS sequence"/>
</dbReference>
<dbReference type="Pfam" id="PF01250">
    <property type="entry name" value="Ribosomal_S6"/>
    <property type="match status" value="1"/>
</dbReference>
<dbReference type="CDD" id="cd00473">
    <property type="entry name" value="bS6"/>
    <property type="match status" value="1"/>
</dbReference>
<dbReference type="GO" id="GO:0006412">
    <property type="term" value="P:translation"/>
    <property type="evidence" value="ECO:0007669"/>
    <property type="project" value="UniProtKB-UniRule"/>
</dbReference>
<dbReference type="GO" id="GO:0005840">
    <property type="term" value="C:ribosome"/>
    <property type="evidence" value="ECO:0007669"/>
    <property type="project" value="UniProtKB-KW"/>
</dbReference>
<evidence type="ECO:0000256" key="4">
    <source>
        <dbReference type="HAMAP-Rule" id="MF_00360"/>
    </source>
</evidence>
<dbReference type="InterPro" id="IPR035980">
    <property type="entry name" value="Ribosomal_bS6_sf"/>
</dbReference>
<reference evidence="5 6" key="1">
    <citation type="submission" date="2010-11" db="EMBL/GenBank/DDBJ databases">
        <authorList>
            <person name="Durkin A.S."/>
            <person name="Madupu R."/>
            <person name="Torralba M."/>
            <person name="Gillis M."/>
            <person name="Methe B."/>
            <person name="Sutton G."/>
            <person name="Nelson K.E."/>
        </authorList>
    </citation>
    <scope>NUCLEOTIDE SEQUENCE [LARGE SCALE GENOMIC DNA]</scope>
    <source>
        <strain evidence="5 6">UPII 345-E</strain>
    </source>
</reference>
<dbReference type="HAMAP" id="MF_00360">
    <property type="entry name" value="Ribosomal_bS6"/>
    <property type="match status" value="1"/>
</dbReference>
<evidence type="ECO:0000313" key="6">
    <source>
        <dbReference type="Proteomes" id="UP000004594"/>
    </source>
</evidence>
<dbReference type="AlphaFoldDB" id="E4L8L8"/>
<dbReference type="OrthoDB" id="9812702at2"/>
<evidence type="ECO:0000256" key="3">
    <source>
        <dbReference type="ARBA" id="ARBA00035294"/>
    </source>
</evidence>
<keyword evidence="4" id="KW-0699">rRNA-binding</keyword>
<sequence length="94" mass="11036">MNKYEVMFIVKVSDEEAIKSAGKLVQDTIVKNGGTVEKVDEWGRRQLAYEVKKQTEGYYFVIDFTMKPENIKELDRVIKIRESIIRHIIVKQDD</sequence>
<accession>E4L8L8</accession>
<protein>
    <recommendedName>
        <fullName evidence="3 4">Small ribosomal subunit protein bS6</fullName>
    </recommendedName>
</protein>
<dbReference type="PANTHER" id="PTHR21011:SF1">
    <property type="entry name" value="SMALL RIBOSOMAL SUBUNIT PROTEIN BS6M"/>
    <property type="match status" value="1"/>
</dbReference>
<comment type="function">
    <text evidence="2 4">Binds together with bS18 to 16S ribosomal RNA.</text>
</comment>
<organism evidence="5 6">
    <name type="scientific">Dialister micraerophilus UPII 345-E</name>
    <dbReference type="NCBI Taxonomy" id="910314"/>
    <lineage>
        <taxon>Bacteria</taxon>
        <taxon>Bacillati</taxon>
        <taxon>Bacillota</taxon>
        <taxon>Negativicutes</taxon>
        <taxon>Veillonellales</taxon>
        <taxon>Veillonellaceae</taxon>
        <taxon>Dialister</taxon>
    </lineage>
</organism>
<gene>
    <name evidence="4 5" type="primary">rpsF</name>
    <name evidence="5" type="ORF">HMPREF9220_0692</name>
</gene>
<dbReference type="InterPro" id="IPR000529">
    <property type="entry name" value="Ribosomal_bS6"/>
</dbReference>
<name>E4L8L8_9FIRM</name>